<dbReference type="Pfam" id="PF00535">
    <property type="entry name" value="Glycos_transf_2"/>
    <property type="match status" value="1"/>
</dbReference>
<name>A0A521F8N1_9SPHI</name>
<dbReference type="RefSeq" id="WP_142529941.1">
    <property type="nucleotide sequence ID" value="NZ_CBCSJO010000010.1"/>
</dbReference>
<dbReference type="Gene3D" id="3.90.550.10">
    <property type="entry name" value="Spore Coat Polysaccharide Biosynthesis Protein SpsA, Chain A"/>
    <property type="match status" value="1"/>
</dbReference>
<evidence type="ECO:0000313" key="2">
    <source>
        <dbReference type="EMBL" id="SMO91860.1"/>
    </source>
</evidence>
<organism evidence="2 3">
    <name type="scientific">Pedobacter westerhofensis</name>
    <dbReference type="NCBI Taxonomy" id="425512"/>
    <lineage>
        <taxon>Bacteria</taxon>
        <taxon>Pseudomonadati</taxon>
        <taxon>Bacteroidota</taxon>
        <taxon>Sphingobacteriia</taxon>
        <taxon>Sphingobacteriales</taxon>
        <taxon>Sphingobacteriaceae</taxon>
        <taxon>Pedobacter</taxon>
    </lineage>
</organism>
<proteinExistence type="predicted"/>
<dbReference type="Proteomes" id="UP000320300">
    <property type="component" value="Unassembled WGS sequence"/>
</dbReference>
<dbReference type="SUPFAM" id="SSF53448">
    <property type="entry name" value="Nucleotide-diphospho-sugar transferases"/>
    <property type="match status" value="1"/>
</dbReference>
<sequence length="315" mass="36686">MKTSQPEEKLLVSIAVCTYNGEKFLREQLDSLVSQTYTNKEIIVTDDCSADGTIAILQEYKNKYSFFNYIQNDYNLGYVKNFEKAISLCKGEYVALSDQDDIWDPEKISLQMKYIGEHALIYHDSACVDENGHTLHKKLSDVCLLYQGALPYPFMFFNSVSGHSILFHRKLIPDILPFDPKYFHDRWIAFVASERGGIKLLPQSLVKYRQHSSSSTDLLELRASKEHVRHIFFNREAIDWIIKCSERSIGYKAFFNEIISCFGQDYKLINRLKLYRLLVGKSAEVLFVYKKSTISKMNYLRKLCFSRKYSIGELR</sequence>
<evidence type="ECO:0000313" key="3">
    <source>
        <dbReference type="Proteomes" id="UP000320300"/>
    </source>
</evidence>
<feature type="domain" description="Glycosyltransferase 2-like" evidence="1">
    <location>
        <begin position="13"/>
        <end position="122"/>
    </location>
</feature>
<gene>
    <name evidence="2" type="ORF">SAMN06265348_110238</name>
</gene>
<dbReference type="GO" id="GO:0016758">
    <property type="term" value="F:hexosyltransferase activity"/>
    <property type="evidence" value="ECO:0007669"/>
    <property type="project" value="UniProtKB-ARBA"/>
</dbReference>
<keyword evidence="2" id="KW-0808">Transferase</keyword>
<dbReference type="InterPro" id="IPR001173">
    <property type="entry name" value="Glyco_trans_2-like"/>
</dbReference>
<protein>
    <submittedName>
        <fullName evidence="2">Glycosyltransferase involved in cell wall bisynthesis</fullName>
    </submittedName>
</protein>
<accession>A0A521F8N1</accession>
<keyword evidence="3" id="KW-1185">Reference proteome</keyword>
<dbReference type="EMBL" id="FXTN01000010">
    <property type="protein sequence ID" value="SMO91860.1"/>
    <property type="molecule type" value="Genomic_DNA"/>
</dbReference>
<dbReference type="OrthoDB" id="9802649at2"/>
<dbReference type="PANTHER" id="PTHR22916">
    <property type="entry name" value="GLYCOSYLTRANSFERASE"/>
    <property type="match status" value="1"/>
</dbReference>
<reference evidence="2 3" key="1">
    <citation type="submission" date="2017-05" db="EMBL/GenBank/DDBJ databases">
        <authorList>
            <person name="Varghese N."/>
            <person name="Submissions S."/>
        </authorList>
    </citation>
    <scope>NUCLEOTIDE SEQUENCE [LARGE SCALE GENOMIC DNA]</scope>
    <source>
        <strain evidence="2 3">DSM 19036</strain>
    </source>
</reference>
<dbReference type="AlphaFoldDB" id="A0A521F8N1"/>
<evidence type="ECO:0000259" key="1">
    <source>
        <dbReference type="Pfam" id="PF00535"/>
    </source>
</evidence>
<dbReference type="CDD" id="cd04196">
    <property type="entry name" value="GT_2_like_d"/>
    <property type="match status" value="1"/>
</dbReference>
<dbReference type="PANTHER" id="PTHR22916:SF3">
    <property type="entry name" value="UDP-GLCNAC:BETAGAL BETA-1,3-N-ACETYLGLUCOSAMINYLTRANSFERASE-LIKE PROTEIN 1"/>
    <property type="match status" value="1"/>
</dbReference>
<dbReference type="InterPro" id="IPR029044">
    <property type="entry name" value="Nucleotide-diphossugar_trans"/>
</dbReference>